<dbReference type="WBParaSite" id="SMUV_0000772801-mRNA-1">
    <property type="protein sequence ID" value="SMUV_0000772801-mRNA-1"/>
    <property type="gene ID" value="SMUV_0000772801"/>
</dbReference>
<dbReference type="SUPFAM" id="SSF55620">
    <property type="entry name" value="Tetrahydrobiopterin biosynthesis enzymes-like"/>
    <property type="match status" value="1"/>
</dbReference>
<protein>
    <recommendedName>
        <fullName evidence="5">6-pyruvoyl tetrahydrobiopterin synthase</fullName>
        <ecNumber evidence="4">4.2.3.12</ecNumber>
    </recommendedName>
</protein>
<dbReference type="UniPathway" id="UPA00849">
    <property type="reaction ID" value="UER00819"/>
</dbReference>
<dbReference type="InterPro" id="IPR038418">
    <property type="entry name" value="6-PTP_synth/QueD_sf"/>
</dbReference>
<dbReference type="GO" id="GO:0006729">
    <property type="term" value="P:tetrahydrobiopterin biosynthetic process"/>
    <property type="evidence" value="ECO:0007669"/>
    <property type="project" value="UniProtKB-UniPathway"/>
</dbReference>
<evidence type="ECO:0000313" key="10">
    <source>
        <dbReference type="Proteomes" id="UP000046393"/>
    </source>
</evidence>
<dbReference type="InterPro" id="IPR022469">
    <property type="entry name" value="PTPS_His_AS"/>
</dbReference>
<evidence type="ECO:0000256" key="4">
    <source>
        <dbReference type="ARBA" id="ARBA00013100"/>
    </source>
</evidence>
<evidence type="ECO:0000256" key="3">
    <source>
        <dbReference type="ARBA" id="ARBA00009164"/>
    </source>
</evidence>
<dbReference type="AlphaFoldDB" id="A0A0N5ASG4"/>
<dbReference type="Gene3D" id="3.30.479.10">
    <property type="entry name" value="6-pyruvoyl tetrahydropterin synthase/QueD"/>
    <property type="match status" value="1"/>
</dbReference>
<dbReference type="STRING" id="451379.A0A0N5ASG4"/>
<keyword evidence="6" id="KW-0479">Metal-binding</keyword>
<comment type="pathway">
    <text evidence="2">Cofactor biosynthesis; tetrahydrobiopterin biosynthesis; tetrahydrobiopterin from 7,8-dihydroneopterin triphosphate: step 1/3.</text>
</comment>
<name>A0A0N5ASG4_9BILA</name>
<dbReference type="EC" id="4.2.3.12" evidence="4"/>
<dbReference type="InterPro" id="IPR007115">
    <property type="entry name" value="6-PTP_synth/QueD"/>
</dbReference>
<dbReference type="PANTHER" id="PTHR12589">
    <property type="entry name" value="PYRUVOYL TETRAHYDROBIOPTERIN SYNTHASE"/>
    <property type="match status" value="1"/>
</dbReference>
<dbReference type="Pfam" id="PF01242">
    <property type="entry name" value="PTPS"/>
    <property type="match status" value="1"/>
</dbReference>
<proteinExistence type="inferred from homology"/>
<dbReference type="PROSITE" id="PS00988">
    <property type="entry name" value="PTPS_2"/>
    <property type="match status" value="1"/>
</dbReference>
<evidence type="ECO:0000256" key="1">
    <source>
        <dbReference type="ARBA" id="ARBA00001947"/>
    </source>
</evidence>
<keyword evidence="8" id="KW-0783">Tetrahydrobiopterin biosynthesis</keyword>
<dbReference type="PANTHER" id="PTHR12589:SF7">
    <property type="entry name" value="6-PYRUVOYL TETRAHYDROBIOPTERIN SYNTHASE"/>
    <property type="match status" value="1"/>
</dbReference>
<dbReference type="FunFam" id="3.30.479.10:FF:000003">
    <property type="entry name" value="6-pyruvoyl tetrahydrobiopterin synthase"/>
    <property type="match status" value="1"/>
</dbReference>
<organism evidence="10 11">
    <name type="scientific">Syphacia muris</name>
    <dbReference type="NCBI Taxonomy" id="451379"/>
    <lineage>
        <taxon>Eukaryota</taxon>
        <taxon>Metazoa</taxon>
        <taxon>Ecdysozoa</taxon>
        <taxon>Nematoda</taxon>
        <taxon>Chromadorea</taxon>
        <taxon>Rhabditida</taxon>
        <taxon>Spirurina</taxon>
        <taxon>Oxyuridomorpha</taxon>
        <taxon>Oxyuroidea</taxon>
        <taxon>Oxyuridae</taxon>
        <taxon>Syphacia</taxon>
    </lineage>
</organism>
<comment type="similarity">
    <text evidence="3">Belongs to the PTPS family.</text>
</comment>
<evidence type="ECO:0000256" key="7">
    <source>
        <dbReference type="ARBA" id="ARBA00022833"/>
    </source>
</evidence>
<keyword evidence="7" id="KW-0862">Zinc</keyword>
<sequence length="155" mass="18024">MVLLTLKSIKTGEEEMLHNYVEVTRIEEFCAAHRLNNPDLSDAENKRVFGKCNNAASHGHNYKVRATVRGIPDKVNGMVYDISVLKNALRTVLQQMDHKNLDQDLEYFKSHVSTTENLAIYIWEQLKNIMQKPELLWRIEVEETSKNIFIFYGPQ</sequence>
<reference evidence="11" key="1">
    <citation type="submission" date="2017-02" db="UniProtKB">
        <authorList>
            <consortium name="WormBaseParasite"/>
        </authorList>
    </citation>
    <scope>IDENTIFICATION</scope>
</reference>
<dbReference type="GO" id="GO:0046872">
    <property type="term" value="F:metal ion binding"/>
    <property type="evidence" value="ECO:0007669"/>
    <property type="project" value="UniProtKB-KW"/>
</dbReference>
<keyword evidence="10" id="KW-1185">Reference proteome</keyword>
<comment type="cofactor">
    <cofactor evidence="1">
        <name>Zn(2+)</name>
        <dbReference type="ChEBI" id="CHEBI:29105"/>
    </cofactor>
</comment>
<dbReference type="Proteomes" id="UP000046393">
    <property type="component" value="Unplaced"/>
</dbReference>
<evidence type="ECO:0000256" key="8">
    <source>
        <dbReference type="ARBA" id="ARBA00023007"/>
    </source>
</evidence>
<keyword evidence="9" id="KW-0456">Lyase</keyword>
<evidence type="ECO:0000256" key="9">
    <source>
        <dbReference type="ARBA" id="ARBA00023239"/>
    </source>
</evidence>
<dbReference type="GO" id="GO:0005739">
    <property type="term" value="C:mitochondrion"/>
    <property type="evidence" value="ECO:0007669"/>
    <property type="project" value="TreeGrafter"/>
</dbReference>
<evidence type="ECO:0000256" key="5">
    <source>
        <dbReference type="ARBA" id="ARBA00015587"/>
    </source>
</evidence>
<evidence type="ECO:0000313" key="11">
    <source>
        <dbReference type="WBParaSite" id="SMUV_0000772801-mRNA-1"/>
    </source>
</evidence>
<accession>A0A0N5ASG4</accession>
<evidence type="ECO:0000256" key="6">
    <source>
        <dbReference type="ARBA" id="ARBA00022723"/>
    </source>
</evidence>
<dbReference type="GO" id="GO:0003874">
    <property type="term" value="F:6-pyruvoyltetrahydropterin synthase activity"/>
    <property type="evidence" value="ECO:0007669"/>
    <property type="project" value="UniProtKB-EC"/>
</dbReference>
<evidence type="ECO:0000256" key="2">
    <source>
        <dbReference type="ARBA" id="ARBA00005126"/>
    </source>
</evidence>